<evidence type="ECO:0000256" key="4">
    <source>
        <dbReference type="ARBA" id="ARBA00023239"/>
    </source>
</evidence>
<proteinExistence type="inferred from homology"/>
<dbReference type="AlphaFoldDB" id="A0A0G0PDX7"/>
<comment type="similarity">
    <text evidence="2">Belongs to the pterin-4-alpha-carbinolamine dehydratase family.</text>
</comment>
<dbReference type="EC" id="4.2.1.96" evidence="3"/>
<organism evidence="5 6">
    <name type="scientific">Candidatus Woesebacteria bacterium GW2011_GWA1_39_12</name>
    <dbReference type="NCBI Taxonomy" id="1618549"/>
    <lineage>
        <taxon>Bacteria</taxon>
        <taxon>Candidatus Woeseibacteriota</taxon>
    </lineage>
</organism>
<dbReference type="CDD" id="cd00913">
    <property type="entry name" value="PCD_DCoH_subfamily_a"/>
    <property type="match status" value="1"/>
</dbReference>
<evidence type="ECO:0000256" key="2">
    <source>
        <dbReference type="ARBA" id="ARBA00006472"/>
    </source>
</evidence>
<keyword evidence="4" id="KW-0456">Lyase</keyword>
<protein>
    <recommendedName>
        <fullName evidence="3">4a-hydroxytetrahydrobiopterin dehydratase</fullName>
        <ecNumber evidence="3">4.2.1.96</ecNumber>
    </recommendedName>
</protein>
<evidence type="ECO:0000256" key="1">
    <source>
        <dbReference type="ARBA" id="ARBA00001554"/>
    </source>
</evidence>
<evidence type="ECO:0000313" key="5">
    <source>
        <dbReference type="EMBL" id="KKQ96364.1"/>
    </source>
</evidence>
<evidence type="ECO:0000256" key="3">
    <source>
        <dbReference type="ARBA" id="ARBA00013252"/>
    </source>
</evidence>
<dbReference type="PANTHER" id="PTHR12599">
    <property type="entry name" value="PTERIN-4-ALPHA-CARBINOLAMINE DEHYDRATASE"/>
    <property type="match status" value="1"/>
</dbReference>
<accession>A0A0G0PDX7</accession>
<dbReference type="InterPro" id="IPR001533">
    <property type="entry name" value="Pterin_deHydtase"/>
</dbReference>
<dbReference type="Gene3D" id="3.30.1360.20">
    <property type="entry name" value="Transcriptional coactivator/pterin dehydratase"/>
    <property type="match status" value="1"/>
</dbReference>
<dbReference type="Proteomes" id="UP000034325">
    <property type="component" value="Unassembled WGS sequence"/>
</dbReference>
<dbReference type="GO" id="GO:0006729">
    <property type="term" value="P:tetrahydrobiopterin biosynthetic process"/>
    <property type="evidence" value="ECO:0007669"/>
    <property type="project" value="InterPro"/>
</dbReference>
<dbReference type="SUPFAM" id="SSF55248">
    <property type="entry name" value="PCD-like"/>
    <property type="match status" value="1"/>
</dbReference>
<comment type="catalytic activity">
    <reaction evidence="1">
        <text>(4aS,6R)-4a-hydroxy-L-erythro-5,6,7,8-tetrahydrobiopterin = (6R)-L-erythro-6,7-dihydrobiopterin + H2O</text>
        <dbReference type="Rhea" id="RHEA:11920"/>
        <dbReference type="ChEBI" id="CHEBI:15377"/>
        <dbReference type="ChEBI" id="CHEBI:15642"/>
        <dbReference type="ChEBI" id="CHEBI:43120"/>
        <dbReference type="EC" id="4.2.1.96"/>
    </reaction>
</comment>
<dbReference type="InterPro" id="IPR036428">
    <property type="entry name" value="PCD_sf"/>
</dbReference>
<dbReference type="PATRIC" id="fig|1618549.4.peg.1431"/>
<comment type="caution">
    <text evidence="5">The sequence shown here is derived from an EMBL/GenBank/DDBJ whole genome shotgun (WGS) entry which is preliminary data.</text>
</comment>
<dbReference type="Pfam" id="PF01329">
    <property type="entry name" value="Pterin_4a"/>
    <property type="match status" value="1"/>
</dbReference>
<reference evidence="5 6" key="1">
    <citation type="journal article" date="2015" name="Nature">
        <title>rRNA introns, odd ribosomes, and small enigmatic genomes across a large radiation of phyla.</title>
        <authorList>
            <person name="Brown C.T."/>
            <person name="Hug L.A."/>
            <person name="Thomas B.C."/>
            <person name="Sharon I."/>
            <person name="Castelle C.J."/>
            <person name="Singh A."/>
            <person name="Wilkins M.J."/>
            <person name="Williams K.H."/>
            <person name="Banfield J.F."/>
        </authorList>
    </citation>
    <scope>NUCLEOTIDE SEQUENCE [LARGE SCALE GENOMIC DNA]</scope>
</reference>
<sequence length="111" mass="12983">MNLTTQKCVPCQGGEPNLKGKVLQNYRLSINPSWELYDGDTKLKREFEFEDFRKALEFVNRVGELAEKEGHHPNIYLYSYKKVRIELWTHKIGGLHQNDFILASKIDLLSE</sequence>
<dbReference type="EMBL" id="LBWA01000033">
    <property type="protein sequence ID" value="KKQ96364.1"/>
    <property type="molecule type" value="Genomic_DNA"/>
</dbReference>
<dbReference type="GO" id="GO:0008124">
    <property type="term" value="F:4-alpha-hydroxytetrahydrobiopterin dehydratase activity"/>
    <property type="evidence" value="ECO:0007669"/>
    <property type="project" value="UniProtKB-EC"/>
</dbReference>
<gene>
    <name evidence="5" type="ORF">UT23_C0033G0008</name>
</gene>
<name>A0A0G0PDX7_9BACT</name>
<evidence type="ECO:0000313" key="6">
    <source>
        <dbReference type="Proteomes" id="UP000034325"/>
    </source>
</evidence>
<dbReference type="PANTHER" id="PTHR12599:SF0">
    <property type="entry name" value="PTERIN-4-ALPHA-CARBINOLAMINE DEHYDRATASE"/>
    <property type="match status" value="1"/>
</dbReference>